<accession>A0A9D5D2S1</accession>
<sequence>MYKMTLKYYFFLCSMILVQLLSCFTQITAASVPATIVFGDSSVDAGNNNQLSTIAKSNFKPYGRDFIGGNPTGRFSNGRLAIDFISEAFGLPPTVPAYLDPAFGIQNFSTGVCFASAASGYDNATADVLSVLPLWKQMEYFKEYQRRLKAFQGEKKAKETLNNALYIMSLGTNDFLENYYTMPGRSRQQTVYQYENFLTGIAERFIIQLHRLGAQKIDLTGLPPMGCLPLERATNLMYVSNCNENYNNVAKNFNSKLQHLVRKLNRQLPGLRLVYSDVYSVFADIVRDPMSFGFENADRGCCATGLFEMGYVCNRNPFTCDNANKYVFWDAFHPTEHTNSIIADYLMKTSLAAFL</sequence>
<dbReference type="PANTHER" id="PTHR45642">
    <property type="entry name" value="GDSL ESTERASE/LIPASE EXL3"/>
    <property type="match status" value="1"/>
</dbReference>
<gene>
    <name evidence="3" type="ORF">J5N97_002751</name>
</gene>
<protein>
    <recommendedName>
        <fullName evidence="5">GDSL esterase/lipase</fullName>
    </recommendedName>
</protein>
<dbReference type="AlphaFoldDB" id="A0A9D5D2S1"/>
<dbReference type="SUPFAM" id="SSF52266">
    <property type="entry name" value="SGNH hydrolase"/>
    <property type="match status" value="1"/>
</dbReference>
<dbReference type="Pfam" id="PF00657">
    <property type="entry name" value="Lipase_GDSL"/>
    <property type="match status" value="1"/>
</dbReference>
<keyword evidence="2" id="KW-0732">Signal</keyword>
<dbReference type="InterPro" id="IPR036514">
    <property type="entry name" value="SGNH_hydro_sf"/>
</dbReference>
<dbReference type="OrthoDB" id="1600564at2759"/>
<evidence type="ECO:0000313" key="3">
    <source>
        <dbReference type="EMBL" id="KAJ0984395.1"/>
    </source>
</evidence>
<dbReference type="InterPro" id="IPR035669">
    <property type="entry name" value="SGNH_plant_lipase-like"/>
</dbReference>
<dbReference type="PANTHER" id="PTHR45642:SF12">
    <property type="entry name" value="OS09G0132900 PROTEIN"/>
    <property type="match status" value="1"/>
</dbReference>
<dbReference type="FunFam" id="3.40.50.1110:FF:000003">
    <property type="entry name" value="GDSL esterase/lipase APG"/>
    <property type="match status" value="1"/>
</dbReference>
<evidence type="ECO:0000256" key="2">
    <source>
        <dbReference type="SAM" id="SignalP"/>
    </source>
</evidence>
<evidence type="ECO:0008006" key="5">
    <source>
        <dbReference type="Google" id="ProtNLM"/>
    </source>
</evidence>
<keyword evidence="4" id="KW-1185">Reference proteome</keyword>
<dbReference type="InterPro" id="IPR001087">
    <property type="entry name" value="GDSL"/>
</dbReference>
<dbReference type="CDD" id="cd01837">
    <property type="entry name" value="SGNH_plant_lipase_like"/>
    <property type="match status" value="1"/>
</dbReference>
<comment type="similarity">
    <text evidence="1">Belongs to the 'GDSL' lipolytic enzyme family.</text>
</comment>
<dbReference type="Proteomes" id="UP001085076">
    <property type="component" value="Miscellaneous, Linkage group lg01"/>
</dbReference>
<proteinExistence type="inferred from homology"/>
<reference evidence="3" key="1">
    <citation type="submission" date="2021-03" db="EMBL/GenBank/DDBJ databases">
        <authorList>
            <person name="Li Z."/>
            <person name="Yang C."/>
        </authorList>
    </citation>
    <scope>NUCLEOTIDE SEQUENCE</scope>
    <source>
        <strain evidence="3">Dzin_1.0</strain>
        <tissue evidence="3">Leaf</tissue>
    </source>
</reference>
<dbReference type="EMBL" id="JAGGNH010000001">
    <property type="protein sequence ID" value="KAJ0984395.1"/>
    <property type="molecule type" value="Genomic_DNA"/>
</dbReference>
<feature type="signal peptide" evidence="2">
    <location>
        <begin position="1"/>
        <end position="30"/>
    </location>
</feature>
<evidence type="ECO:0000256" key="1">
    <source>
        <dbReference type="ARBA" id="ARBA00008668"/>
    </source>
</evidence>
<evidence type="ECO:0000313" key="4">
    <source>
        <dbReference type="Proteomes" id="UP001085076"/>
    </source>
</evidence>
<reference evidence="3" key="2">
    <citation type="journal article" date="2022" name="Hortic Res">
        <title>The genome of Dioscorea zingiberensis sheds light on the biosynthesis, origin and evolution of the medicinally important diosgenin saponins.</title>
        <authorList>
            <person name="Li Y."/>
            <person name="Tan C."/>
            <person name="Li Z."/>
            <person name="Guo J."/>
            <person name="Li S."/>
            <person name="Chen X."/>
            <person name="Wang C."/>
            <person name="Dai X."/>
            <person name="Yang H."/>
            <person name="Song W."/>
            <person name="Hou L."/>
            <person name="Xu J."/>
            <person name="Tong Z."/>
            <person name="Xu A."/>
            <person name="Yuan X."/>
            <person name="Wang W."/>
            <person name="Yang Q."/>
            <person name="Chen L."/>
            <person name="Sun Z."/>
            <person name="Wang K."/>
            <person name="Pan B."/>
            <person name="Chen J."/>
            <person name="Bao Y."/>
            <person name="Liu F."/>
            <person name="Qi X."/>
            <person name="Gang D.R."/>
            <person name="Wen J."/>
            <person name="Li J."/>
        </authorList>
    </citation>
    <scope>NUCLEOTIDE SEQUENCE</scope>
    <source>
        <strain evidence="3">Dzin_1.0</strain>
    </source>
</reference>
<name>A0A9D5D2S1_9LILI</name>
<comment type="caution">
    <text evidence="3">The sequence shown here is derived from an EMBL/GenBank/DDBJ whole genome shotgun (WGS) entry which is preliminary data.</text>
</comment>
<organism evidence="3 4">
    <name type="scientific">Dioscorea zingiberensis</name>
    <dbReference type="NCBI Taxonomy" id="325984"/>
    <lineage>
        <taxon>Eukaryota</taxon>
        <taxon>Viridiplantae</taxon>
        <taxon>Streptophyta</taxon>
        <taxon>Embryophyta</taxon>
        <taxon>Tracheophyta</taxon>
        <taxon>Spermatophyta</taxon>
        <taxon>Magnoliopsida</taxon>
        <taxon>Liliopsida</taxon>
        <taxon>Dioscoreales</taxon>
        <taxon>Dioscoreaceae</taxon>
        <taxon>Dioscorea</taxon>
    </lineage>
</organism>
<dbReference type="InterPro" id="IPR050592">
    <property type="entry name" value="GDSL_lipolytic_enzyme"/>
</dbReference>
<feature type="chain" id="PRO_5039138783" description="GDSL esterase/lipase" evidence="2">
    <location>
        <begin position="31"/>
        <end position="355"/>
    </location>
</feature>
<dbReference type="Gene3D" id="3.40.50.1110">
    <property type="entry name" value="SGNH hydrolase"/>
    <property type="match status" value="1"/>
</dbReference>
<dbReference type="GO" id="GO:0016788">
    <property type="term" value="F:hydrolase activity, acting on ester bonds"/>
    <property type="evidence" value="ECO:0007669"/>
    <property type="project" value="InterPro"/>
</dbReference>